<evidence type="ECO:0000259" key="2">
    <source>
        <dbReference type="Pfam" id="PF00857"/>
    </source>
</evidence>
<dbReference type="AlphaFoldDB" id="A0A3A9Z8Z1"/>
<name>A0A3A9Z8Z1_9ACTN</name>
<keyword evidence="1 3" id="KW-0378">Hydrolase</keyword>
<proteinExistence type="predicted"/>
<keyword evidence="4" id="KW-1185">Reference proteome</keyword>
<dbReference type="EMBL" id="RBAL01000004">
    <property type="protein sequence ID" value="RKN43757.1"/>
    <property type="molecule type" value="Genomic_DNA"/>
</dbReference>
<evidence type="ECO:0000256" key="1">
    <source>
        <dbReference type="ARBA" id="ARBA00022801"/>
    </source>
</evidence>
<feature type="domain" description="Isochorismatase-like" evidence="2">
    <location>
        <begin position="123"/>
        <end position="191"/>
    </location>
</feature>
<sequence>MPPMDYTDPQWRSSALVLVDVQRDVLDDGALPVAGTRKVLPRLAELVTAFRAAGRPLVHVVRLYPPGGTDVDLPRRAAVEQGLGVLAPGTPGSRLLPEVLGERCAELDAELLLSGRPQWLGADEVALYKPRWSAFHRTVLEDLLRGWNANTVVVAGCNLPNCPRATLFDASERDLRSALVTDAVSGASPERLADLAGIGVRLTVTAEVVAELAGP</sequence>
<organism evidence="3 4">
    <name type="scientific">Streptomyces hoynatensis</name>
    <dbReference type="NCBI Taxonomy" id="1141874"/>
    <lineage>
        <taxon>Bacteria</taxon>
        <taxon>Bacillati</taxon>
        <taxon>Actinomycetota</taxon>
        <taxon>Actinomycetes</taxon>
        <taxon>Kitasatosporales</taxon>
        <taxon>Streptomycetaceae</taxon>
        <taxon>Streptomyces</taxon>
    </lineage>
</organism>
<accession>A0A3A9Z8Z1</accession>
<dbReference type="Gene3D" id="3.40.50.850">
    <property type="entry name" value="Isochorismatase-like"/>
    <property type="match status" value="1"/>
</dbReference>
<protein>
    <submittedName>
        <fullName evidence="3">Cysteine hydrolase</fullName>
    </submittedName>
</protein>
<dbReference type="PANTHER" id="PTHR43540">
    <property type="entry name" value="PEROXYUREIDOACRYLATE/UREIDOACRYLATE AMIDOHYDROLASE-RELATED"/>
    <property type="match status" value="1"/>
</dbReference>
<dbReference type="RefSeq" id="WP_120677263.1">
    <property type="nucleotide sequence ID" value="NZ_RBAL01000004.1"/>
</dbReference>
<evidence type="ECO:0000313" key="3">
    <source>
        <dbReference type="EMBL" id="RKN43757.1"/>
    </source>
</evidence>
<feature type="domain" description="Isochorismatase-like" evidence="2">
    <location>
        <begin position="14"/>
        <end position="99"/>
    </location>
</feature>
<dbReference type="OrthoDB" id="5794853at2"/>
<comment type="caution">
    <text evidence="3">The sequence shown here is derived from an EMBL/GenBank/DDBJ whole genome shotgun (WGS) entry which is preliminary data.</text>
</comment>
<reference evidence="3 4" key="1">
    <citation type="journal article" date="2014" name="Int. J. Syst. Evol. Microbiol.">
        <title>Streptomyces hoynatensis sp. nov., isolated from deep marine sediment.</title>
        <authorList>
            <person name="Veyisoglu A."/>
            <person name="Sahin N."/>
        </authorList>
    </citation>
    <scope>NUCLEOTIDE SEQUENCE [LARGE SCALE GENOMIC DNA]</scope>
    <source>
        <strain evidence="3 4">KCTC 29097</strain>
    </source>
</reference>
<dbReference type="Proteomes" id="UP000272474">
    <property type="component" value="Unassembled WGS sequence"/>
</dbReference>
<dbReference type="InterPro" id="IPR050272">
    <property type="entry name" value="Isochorismatase-like_hydrls"/>
</dbReference>
<dbReference type="PANTHER" id="PTHR43540:SF1">
    <property type="entry name" value="ISOCHORISMATASE HYDROLASE"/>
    <property type="match status" value="1"/>
</dbReference>
<gene>
    <name evidence="3" type="ORF">D7294_08485</name>
</gene>
<evidence type="ECO:0000313" key="4">
    <source>
        <dbReference type="Proteomes" id="UP000272474"/>
    </source>
</evidence>
<dbReference type="InterPro" id="IPR036380">
    <property type="entry name" value="Isochorismatase-like_sf"/>
</dbReference>
<dbReference type="GO" id="GO:0016787">
    <property type="term" value="F:hydrolase activity"/>
    <property type="evidence" value="ECO:0007669"/>
    <property type="project" value="UniProtKB-KW"/>
</dbReference>
<dbReference type="Pfam" id="PF00857">
    <property type="entry name" value="Isochorismatase"/>
    <property type="match status" value="2"/>
</dbReference>
<dbReference type="InterPro" id="IPR000868">
    <property type="entry name" value="Isochorismatase-like_dom"/>
</dbReference>
<dbReference type="SUPFAM" id="SSF52499">
    <property type="entry name" value="Isochorismatase-like hydrolases"/>
    <property type="match status" value="1"/>
</dbReference>
<dbReference type="CDD" id="cd00431">
    <property type="entry name" value="cysteine_hydrolases"/>
    <property type="match status" value="1"/>
</dbReference>